<dbReference type="Proteomes" id="UP000008744">
    <property type="component" value="Unassembled WGS sequence"/>
</dbReference>
<protein>
    <submittedName>
        <fullName evidence="1">GL25688</fullName>
    </submittedName>
</protein>
<accession>B4GKG3</accession>
<reference evidence="1 2" key="1">
    <citation type="journal article" date="2007" name="Nature">
        <title>Evolution of genes and genomes on the Drosophila phylogeny.</title>
        <authorList>
            <consortium name="Drosophila 12 Genomes Consortium"/>
            <person name="Clark A.G."/>
            <person name="Eisen M.B."/>
            <person name="Smith D.R."/>
            <person name="Bergman C.M."/>
            <person name="Oliver B."/>
            <person name="Markow T.A."/>
            <person name="Kaufman T.C."/>
            <person name="Kellis M."/>
            <person name="Gelbart W."/>
            <person name="Iyer V.N."/>
            <person name="Pollard D.A."/>
            <person name="Sackton T.B."/>
            <person name="Larracuente A.M."/>
            <person name="Singh N.D."/>
            <person name="Abad J.P."/>
            <person name="Abt D.N."/>
            <person name="Adryan B."/>
            <person name="Aguade M."/>
            <person name="Akashi H."/>
            <person name="Anderson W.W."/>
            <person name="Aquadro C.F."/>
            <person name="Ardell D.H."/>
            <person name="Arguello R."/>
            <person name="Artieri C.G."/>
            <person name="Barbash D.A."/>
            <person name="Barker D."/>
            <person name="Barsanti P."/>
            <person name="Batterham P."/>
            <person name="Batzoglou S."/>
            <person name="Begun D."/>
            <person name="Bhutkar A."/>
            <person name="Blanco E."/>
            <person name="Bosak S.A."/>
            <person name="Bradley R.K."/>
            <person name="Brand A.D."/>
            <person name="Brent M.R."/>
            <person name="Brooks A.N."/>
            <person name="Brown R.H."/>
            <person name="Butlin R.K."/>
            <person name="Caggese C."/>
            <person name="Calvi B.R."/>
            <person name="Bernardo de Carvalho A."/>
            <person name="Caspi A."/>
            <person name="Castrezana S."/>
            <person name="Celniker S.E."/>
            <person name="Chang J.L."/>
            <person name="Chapple C."/>
            <person name="Chatterji S."/>
            <person name="Chinwalla A."/>
            <person name="Civetta A."/>
            <person name="Clifton S.W."/>
            <person name="Comeron J.M."/>
            <person name="Costello J.C."/>
            <person name="Coyne J.A."/>
            <person name="Daub J."/>
            <person name="David R.G."/>
            <person name="Delcher A.L."/>
            <person name="Delehaunty K."/>
            <person name="Do C.B."/>
            <person name="Ebling H."/>
            <person name="Edwards K."/>
            <person name="Eickbush T."/>
            <person name="Evans J.D."/>
            <person name="Filipski A."/>
            <person name="Findeiss S."/>
            <person name="Freyhult E."/>
            <person name="Fulton L."/>
            <person name="Fulton R."/>
            <person name="Garcia A.C."/>
            <person name="Gardiner A."/>
            <person name="Garfield D.A."/>
            <person name="Garvin B.E."/>
            <person name="Gibson G."/>
            <person name="Gilbert D."/>
            <person name="Gnerre S."/>
            <person name="Godfrey J."/>
            <person name="Good R."/>
            <person name="Gotea V."/>
            <person name="Gravely B."/>
            <person name="Greenberg A.J."/>
            <person name="Griffiths-Jones S."/>
            <person name="Gross S."/>
            <person name="Guigo R."/>
            <person name="Gustafson E.A."/>
            <person name="Haerty W."/>
            <person name="Hahn M.W."/>
            <person name="Halligan D.L."/>
            <person name="Halpern A.L."/>
            <person name="Halter G.M."/>
            <person name="Han M.V."/>
            <person name="Heger A."/>
            <person name="Hillier L."/>
            <person name="Hinrichs A.S."/>
            <person name="Holmes I."/>
            <person name="Hoskins R.A."/>
            <person name="Hubisz M.J."/>
            <person name="Hultmark D."/>
            <person name="Huntley M.A."/>
            <person name="Jaffe D.B."/>
            <person name="Jagadeeshan S."/>
            <person name="Jeck W.R."/>
            <person name="Johnson J."/>
            <person name="Jones C.D."/>
            <person name="Jordan W.C."/>
            <person name="Karpen G.H."/>
            <person name="Kataoka E."/>
            <person name="Keightley P.D."/>
            <person name="Kheradpour P."/>
            <person name="Kirkness E.F."/>
            <person name="Koerich L.B."/>
            <person name="Kristiansen K."/>
            <person name="Kudrna D."/>
            <person name="Kulathinal R.J."/>
            <person name="Kumar S."/>
            <person name="Kwok R."/>
            <person name="Lander E."/>
            <person name="Langley C.H."/>
            <person name="Lapoint R."/>
            <person name="Lazzaro B.P."/>
            <person name="Lee S.J."/>
            <person name="Levesque L."/>
            <person name="Li R."/>
            <person name="Lin C.F."/>
            <person name="Lin M.F."/>
            <person name="Lindblad-Toh K."/>
            <person name="Llopart A."/>
            <person name="Long M."/>
            <person name="Low L."/>
            <person name="Lozovsky E."/>
            <person name="Lu J."/>
            <person name="Luo M."/>
            <person name="Machado C.A."/>
            <person name="Makalowski W."/>
            <person name="Marzo M."/>
            <person name="Matsuda M."/>
            <person name="Matzkin L."/>
            <person name="McAllister B."/>
            <person name="McBride C.S."/>
            <person name="McKernan B."/>
            <person name="McKernan K."/>
            <person name="Mendez-Lago M."/>
            <person name="Minx P."/>
            <person name="Mollenhauer M.U."/>
            <person name="Montooth K."/>
            <person name="Mount S.M."/>
            <person name="Mu X."/>
            <person name="Myers E."/>
            <person name="Negre B."/>
            <person name="Newfeld S."/>
            <person name="Nielsen R."/>
            <person name="Noor M.A."/>
            <person name="O'Grady P."/>
            <person name="Pachter L."/>
            <person name="Papaceit M."/>
            <person name="Parisi M.J."/>
            <person name="Parisi M."/>
            <person name="Parts L."/>
            <person name="Pedersen J.S."/>
            <person name="Pesole G."/>
            <person name="Phillippy A.M."/>
            <person name="Ponting C.P."/>
            <person name="Pop M."/>
            <person name="Porcelli D."/>
            <person name="Powell J.R."/>
            <person name="Prohaska S."/>
            <person name="Pruitt K."/>
            <person name="Puig M."/>
            <person name="Quesneville H."/>
            <person name="Ram K.R."/>
            <person name="Rand D."/>
            <person name="Rasmussen M.D."/>
            <person name="Reed L.K."/>
            <person name="Reenan R."/>
            <person name="Reily A."/>
            <person name="Remington K.A."/>
            <person name="Rieger T.T."/>
            <person name="Ritchie M.G."/>
            <person name="Robin C."/>
            <person name="Rogers Y.H."/>
            <person name="Rohde C."/>
            <person name="Rozas J."/>
            <person name="Rubenfield M.J."/>
            <person name="Ruiz A."/>
            <person name="Russo S."/>
            <person name="Salzberg S.L."/>
            <person name="Sanchez-Gracia A."/>
            <person name="Saranga D.J."/>
            <person name="Sato H."/>
            <person name="Schaeffer S.W."/>
            <person name="Schatz M.C."/>
            <person name="Schlenke T."/>
            <person name="Schwartz R."/>
            <person name="Segarra C."/>
            <person name="Singh R.S."/>
            <person name="Sirot L."/>
            <person name="Sirota M."/>
            <person name="Sisneros N.B."/>
            <person name="Smith C.D."/>
            <person name="Smith T.F."/>
            <person name="Spieth J."/>
            <person name="Stage D.E."/>
            <person name="Stark A."/>
            <person name="Stephan W."/>
            <person name="Strausberg R.L."/>
            <person name="Strempel S."/>
            <person name="Sturgill D."/>
            <person name="Sutton G."/>
            <person name="Sutton G.G."/>
            <person name="Tao W."/>
            <person name="Teichmann S."/>
            <person name="Tobari Y.N."/>
            <person name="Tomimura Y."/>
            <person name="Tsolas J.M."/>
            <person name="Valente V.L."/>
            <person name="Venter E."/>
            <person name="Venter J.C."/>
            <person name="Vicario S."/>
            <person name="Vieira F.G."/>
            <person name="Vilella A.J."/>
            <person name="Villasante A."/>
            <person name="Walenz B."/>
            <person name="Wang J."/>
            <person name="Wasserman M."/>
            <person name="Watts T."/>
            <person name="Wilson D."/>
            <person name="Wilson R.K."/>
            <person name="Wing R.A."/>
            <person name="Wolfner M.F."/>
            <person name="Wong A."/>
            <person name="Wong G.K."/>
            <person name="Wu C.I."/>
            <person name="Wu G."/>
            <person name="Yamamoto D."/>
            <person name="Yang H.P."/>
            <person name="Yang S.P."/>
            <person name="Yorke J.A."/>
            <person name="Yoshida K."/>
            <person name="Zdobnov E."/>
            <person name="Zhang P."/>
            <person name="Zhang Y."/>
            <person name="Zimin A.V."/>
            <person name="Baldwin J."/>
            <person name="Abdouelleil A."/>
            <person name="Abdulkadir J."/>
            <person name="Abebe A."/>
            <person name="Abera B."/>
            <person name="Abreu J."/>
            <person name="Acer S.C."/>
            <person name="Aftuck L."/>
            <person name="Alexander A."/>
            <person name="An P."/>
            <person name="Anderson E."/>
            <person name="Anderson S."/>
            <person name="Arachi H."/>
            <person name="Azer M."/>
            <person name="Bachantsang P."/>
            <person name="Barry A."/>
            <person name="Bayul T."/>
            <person name="Berlin A."/>
            <person name="Bessette D."/>
            <person name="Bloom T."/>
            <person name="Blye J."/>
            <person name="Boguslavskiy L."/>
            <person name="Bonnet C."/>
            <person name="Boukhgalter B."/>
            <person name="Bourzgui I."/>
            <person name="Brown A."/>
            <person name="Cahill P."/>
            <person name="Channer S."/>
            <person name="Cheshatsang Y."/>
            <person name="Chuda L."/>
            <person name="Citroen M."/>
            <person name="Collymore A."/>
            <person name="Cooke P."/>
            <person name="Costello M."/>
            <person name="D'Aco K."/>
            <person name="Daza R."/>
            <person name="De Haan G."/>
            <person name="DeGray S."/>
            <person name="DeMaso C."/>
            <person name="Dhargay N."/>
            <person name="Dooley K."/>
            <person name="Dooley E."/>
            <person name="Doricent M."/>
            <person name="Dorje P."/>
            <person name="Dorjee K."/>
            <person name="Dupes A."/>
            <person name="Elong R."/>
            <person name="Falk J."/>
            <person name="Farina A."/>
            <person name="Faro S."/>
            <person name="Ferguson D."/>
            <person name="Fisher S."/>
            <person name="Foley C.D."/>
            <person name="Franke A."/>
            <person name="Friedrich D."/>
            <person name="Gadbois L."/>
            <person name="Gearin G."/>
            <person name="Gearin C.R."/>
            <person name="Giannoukos G."/>
            <person name="Goode T."/>
            <person name="Graham J."/>
            <person name="Grandbois E."/>
            <person name="Grewal S."/>
            <person name="Gyaltsen K."/>
            <person name="Hafez N."/>
            <person name="Hagos B."/>
            <person name="Hall J."/>
            <person name="Henson C."/>
            <person name="Hollinger A."/>
            <person name="Honan T."/>
            <person name="Huard M.D."/>
            <person name="Hughes L."/>
            <person name="Hurhula B."/>
            <person name="Husby M.E."/>
            <person name="Kamat A."/>
            <person name="Kanga B."/>
            <person name="Kashin S."/>
            <person name="Khazanovich D."/>
            <person name="Kisner P."/>
            <person name="Lance K."/>
            <person name="Lara M."/>
            <person name="Lee W."/>
            <person name="Lennon N."/>
            <person name="Letendre F."/>
            <person name="LeVine R."/>
            <person name="Lipovsky A."/>
            <person name="Liu X."/>
            <person name="Liu J."/>
            <person name="Liu S."/>
            <person name="Lokyitsang T."/>
            <person name="Lokyitsang Y."/>
            <person name="Lubonja R."/>
            <person name="Lui A."/>
            <person name="MacDonald P."/>
            <person name="Magnisalis V."/>
            <person name="Maru K."/>
            <person name="Matthews C."/>
            <person name="McCusker W."/>
            <person name="McDonough S."/>
            <person name="Mehta T."/>
            <person name="Meldrim J."/>
            <person name="Meneus L."/>
            <person name="Mihai O."/>
            <person name="Mihalev A."/>
            <person name="Mihova T."/>
            <person name="Mittelman R."/>
            <person name="Mlenga V."/>
            <person name="Montmayeur A."/>
            <person name="Mulrain L."/>
            <person name="Navidi A."/>
            <person name="Naylor J."/>
            <person name="Negash T."/>
            <person name="Nguyen T."/>
            <person name="Nguyen N."/>
            <person name="Nicol R."/>
            <person name="Norbu C."/>
            <person name="Norbu N."/>
            <person name="Novod N."/>
            <person name="O'Neill B."/>
            <person name="Osman S."/>
            <person name="Markiewicz E."/>
            <person name="Oyono O.L."/>
            <person name="Patti C."/>
            <person name="Phunkhang P."/>
            <person name="Pierre F."/>
            <person name="Priest M."/>
            <person name="Raghuraman S."/>
            <person name="Rege F."/>
            <person name="Reyes R."/>
            <person name="Rise C."/>
            <person name="Rogov P."/>
            <person name="Ross K."/>
            <person name="Ryan E."/>
            <person name="Settipalli S."/>
            <person name="Shea T."/>
            <person name="Sherpa N."/>
            <person name="Shi L."/>
            <person name="Shih D."/>
            <person name="Sparrow T."/>
            <person name="Spaulding J."/>
            <person name="Stalker J."/>
            <person name="Stange-Thomann N."/>
            <person name="Stavropoulos S."/>
            <person name="Stone C."/>
            <person name="Strader C."/>
            <person name="Tesfaye S."/>
            <person name="Thomson T."/>
            <person name="Thoulutsang Y."/>
            <person name="Thoulutsang D."/>
            <person name="Topham K."/>
            <person name="Topping I."/>
            <person name="Tsamla T."/>
            <person name="Vassiliev H."/>
            <person name="Vo A."/>
            <person name="Wangchuk T."/>
            <person name="Wangdi T."/>
            <person name="Weiand M."/>
            <person name="Wilkinson J."/>
            <person name="Wilson A."/>
            <person name="Yadav S."/>
            <person name="Young G."/>
            <person name="Yu Q."/>
            <person name="Zembek L."/>
            <person name="Zhong D."/>
            <person name="Zimmer A."/>
            <person name="Zwirko Z."/>
            <person name="Jaffe D.B."/>
            <person name="Alvarez P."/>
            <person name="Brockman W."/>
            <person name="Butler J."/>
            <person name="Chin C."/>
            <person name="Gnerre S."/>
            <person name="Grabherr M."/>
            <person name="Kleber M."/>
            <person name="Mauceli E."/>
            <person name="MacCallum I."/>
        </authorList>
    </citation>
    <scope>NUCLEOTIDE SEQUENCE [LARGE SCALE GENOMIC DNA]</scope>
    <source>
        <strain evidence="2">MSH-3 / Tucson 14011-0111.49</strain>
    </source>
</reference>
<sequence>MTMSTMGDIFYDYQLKNWLQSGKTNKQSHDLYQTAVLTYLRELANFHMNRLIGPALSVDFNDSGLA</sequence>
<dbReference type="HOGENOM" id="CLU_2833875_0_0_1"/>
<evidence type="ECO:0000313" key="1">
    <source>
        <dbReference type="EMBL" id="EDW37129.1"/>
    </source>
</evidence>
<dbReference type="EMBL" id="CH479184">
    <property type="protein sequence ID" value="EDW37129.1"/>
    <property type="molecule type" value="Genomic_DNA"/>
</dbReference>
<name>B4GKG3_DROPE</name>
<dbReference type="GO" id="GO:0005975">
    <property type="term" value="P:carbohydrate metabolic process"/>
    <property type="evidence" value="ECO:0007669"/>
    <property type="project" value="InterPro"/>
</dbReference>
<gene>
    <name evidence="1" type="primary">Dper\GL25688</name>
    <name evidence="1" type="ORF">Dper_GL25688</name>
</gene>
<dbReference type="Gene3D" id="1.50.10.10">
    <property type="match status" value="1"/>
</dbReference>
<dbReference type="InterPro" id="IPR012341">
    <property type="entry name" value="6hp_glycosidase-like_sf"/>
</dbReference>
<keyword evidence="2" id="KW-1185">Reference proteome</keyword>
<evidence type="ECO:0000313" key="2">
    <source>
        <dbReference type="Proteomes" id="UP000008744"/>
    </source>
</evidence>
<organism evidence="2">
    <name type="scientific">Drosophila persimilis</name>
    <name type="common">Fruit fly</name>
    <dbReference type="NCBI Taxonomy" id="7234"/>
    <lineage>
        <taxon>Eukaryota</taxon>
        <taxon>Metazoa</taxon>
        <taxon>Ecdysozoa</taxon>
        <taxon>Arthropoda</taxon>
        <taxon>Hexapoda</taxon>
        <taxon>Insecta</taxon>
        <taxon>Pterygota</taxon>
        <taxon>Neoptera</taxon>
        <taxon>Endopterygota</taxon>
        <taxon>Diptera</taxon>
        <taxon>Brachycera</taxon>
        <taxon>Muscomorpha</taxon>
        <taxon>Ephydroidea</taxon>
        <taxon>Drosophilidae</taxon>
        <taxon>Drosophila</taxon>
        <taxon>Sophophora</taxon>
    </lineage>
</organism>
<dbReference type="AlphaFoldDB" id="B4GKG3"/>
<proteinExistence type="predicted"/>